<comment type="caution">
    <text evidence="1">The sequence shown here is derived from an EMBL/GenBank/DDBJ whole genome shotgun (WGS) entry which is preliminary data.</text>
</comment>
<evidence type="ECO:0000313" key="1">
    <source>
        <dbReference type="EMBL" id="RXH75303.1"/>
    </source>
</evidence>
<keyword evidence="2" id="KW-1185">Reference proteome</keyword>
<dbReference type="Proteomes" id="UP000290289">
    <property type="component" value="Chromosome 15"/>
</dbReference>
<evidence type="ECO:0000313" key="2">
    <source>
        <dbReference type="Proteomes" id="UP000290289"/>
    </source>
</evidence>
<proteinExistence type="predicted"/>
<reference evidence="1 2" key="1">
    <citation type="submission" date="2018-10" db="EMBL/GenBank/DDBJ databases">
        <title>A high-quality apple genome assembly.</title>
        <authorList>
            <person name="Hu J."/>
        </authorList>
    </citation>
    <scope>NUCLEOTIDE SEQUENCE [LARGE SCALE GENOMIC DNA]</scope>
    <source>
        <strain evidence="2">cv. HFTH1</strain>
        <tissue evidence="1">Young leaf</tissue>
    </source>
</reference>
<gene>
    <name evidence="1" type="ORF">DVH24_030024</name>
</gene>
<protein>
    <submittedName>
        <fullName evidence="1">Uncharacterized protein</fullName>
    </submittedName>
</protein>
<name>A0A498I2J5_MALDO</name>
<accession>A0A498I2J5</accession>
<dbReference type="EMBL" id="RDQH01000341">
    <property type="protein sequence ID" value="RXH75303.1"/>
    <property type="molecule type" value="Genomic_DNA"/>
</dbReference>
<sequence length="137" mass="15819">MTCKASLCFRRHQKSARPNIDRDPTLHSQAVLPILHLSLLEFQHRSAPFQSLGHVMGSISTMLRYPVTTHFDAFIEPASQFHRFHGYIHNLENWNHLFGVNVGRPFCLYISRAENRGNGEDKAQMICTYYILISFNS</sequence>
<organism evidence="1 2">
    <name type="scientific">Malus domestica</name>
    <name type="common">Apple</name>
    <name type="synonym">Pyrus malus</name>
    <dbReference type="NCBI Taxonomy" id="3750"/>
    <lineage>
        <taxon>Eukaryota</taxon>
        <taxon>Viridiplantae</taxon>
        <taxon>Streptophyta</taxon>
        <taxon>Embryophyta</taxon>
        <taxon>Tracheophyta</taxon>
        <taxon>Spermatophyta</taxon>
        <taxon>Magnoliopsida</taxon>
        <taxon>eudicotyledons</taxon>
        <taxon>Gunneridae</taxon>
        <taxon>Pentapetalae</taxon>
        <taxon>rosids</taxon>
        <taxon>fabids</taxon>
        <taxon>Rosales</taxon>
        <taxon>Rosaceae</taxon>
        <taxon>Amygdaloideae</taxon>
        <taxon>Maleae</taxon>
        <taxon>Malus</taxon>
    </lineage>
</organism>
<dbReference type="AlphaFoldDB" id="A0A498I2J5"/>